<organism evidence="1 2">
    <name type="scientific">Brevundimonas faecalis</name>
    <dbReference type="NCBI Taxonomy" id="947378"/>
    <lineage>
        <taxon>Bacteria</taxon>
        <taxon>Pseudomonadati</taxon>
        <taxon>Pseudomonadota</taxon>
        <taxon>Alphaproteobacteria</taxon>
        <taxon>Caulobacterales</taxon>
        <taxon>Caulobacteraceae</taxon>
        <taxon>Brevundimonas</taxon>
    </lineage>
</organism>
<dbReference type="InterPro" id="IPR003772">
    <property type="entry name" value="YceD"/>
</dbReference>
<comment type="caution">
    <text evidence="1">The sequence shown here is derived from an EMBL/GenBank/DDBJ whole genome shotgun (WGS) entry which is preliminary data.</text>
</comment>
<gene>
    <name evidence="1" type="ORF">ABIE19_002387</name>
</gene>
<evidence type="ECO:0000313" key="1">
    <source>
        <dbReference type="EMBL" id="MET4684450.1"/>
    </source>
</evidence>
<name>A0ABV2REP6_9CAUL</name>
<dbReference type="Proteomes" id="UP001549313">
    <property type="component" value="Unassembled WGS sequence"/>
</dbReference>
<dbReference type="RefSeq" id="WP_354089410.1">
    <property type="nucleotide sequence ID" value="NZ_JBEPTF010000003.1"/>
</dbReference>
<keyword evidence="2" id="KW-1185">Reference proteome</keyword>
<dbReference type="Pfam" id="PF02620">
    <property type="entry name" value="YceD"/>
    <property type="match status" value="1"/>
</dbReference>
<accession>A0ABV2REP6</accession>
<proteinExistence type="predicted"/>
<dbReference type="EMBL" id="JBEPTF010000003">
    <property type="protein sequence ID" value="MET4684450.1"/>
    <property type="molecule type" value="Genomic_DNA"/>
</dbReference>
<protein>
    <submittedName>
        <fullName evidence="1">Uncharacterized metal-binding protein YceD (DUF177 family)</fullName>
    </submittedName>
</protein>
<sequence length="178" mass="19558">MTDLPPLPYSEPLRLHQIGAGLKRRLTPDADARARVARALDLQALDRFEVDFDILPTASGWRIKGRVVADAVQTCGLTLEPLPVAVDSAFSIQMVEATEEEQEDEDAEIDLELDDDSPDRIEDGRLDLGQYAVEQLALNLDPFPRKPGAVFEQPEEPAEISPFAALKALRPRDGSAEG</sequence>
<evidence type="ECO:0000313" key="2">
    <source>
        <dbReference type="Proteomes" id="UP001549313"/>
    </source>
</evidence>
<reference evidence="1 2" key="1">
    <citation type="submission" date="2024-06" db="EMBL/GenBank/DDBJ databases">
        <title>Sorghum-associated microbial communities from plants grown in Nebraska, USA.</title>
        <authorList>
            <person name="Schachtman D."/>
        </authorList>
    </citation>
    <scope>NUCLEOTIDE SEQUENCE [LARGE SCALE GENOMIC DNA]</scope>
    <source>
        <strain evidence="1 2">2814</strain>
    </source>
</reference>